<evidence type="ECO:0000256" key="2">
    <source>
        <dbReference type="ARBA" id="ARBA00022737"/>
    </source>
</evidence>
<dbReference type="GO" id="GO:0030544">
    <property type="term" value="F:Hsp70 protein binding"/>
    <property type="evidence" value="ECO:0007669"/>
    <property type="project" value="InterPro"/>
</dbReference>
<keyword evidence="4 6" id="KW-0862">Zinc</keyword>
<keyword evidence="2" id="KW-0677">Repeat</keyword>
<dbReference type="PROSITE" id="PS00636">
    <property type="entry name" value="DNAJ_1"/>
    <property type="match status" value="1"/>
</dbReference>
<evidence type="ECO:0000259" key="7">
    <source>
        <dbReference type="PROSITE" id="PS50076"/>
    </source>
</evidence>
<dbReference type="Pfam" id="PF00684">
    <property type="entry name" value="DnaJ_CXXCXGXG"/>
    <property type="match status" value="1"/>
</dbReference>
<dbReference type="GO" id="GO:0006457">
    <property type="term" value="P:protein folding"/>
    <property type="evidence" value="ECO:0007669"/>
    <property type="project" value="InterPro"/>
</dbReference>
<keyword evidence="10" id="KW-1185">Reference proteome</keyword>
<dbReference type="GO" id="GO:0051082">
    <property type="term" value="F:unfolded protein binding"/>
    <property type="evidence" value="ECO:0007669"/>
    <property type="project" value="InterPro"/>
</dbReference>
<dbReference type="SMART" id="SM00271">
    <property type="entry name" value="DnaJ"/>
    <property type="match status" value="1"/>
</dbReference>
<dbReference type="GO" id="GO:0008270">
    <property type="term" value="F:zinc ion binding"/>
    <property type="evidence" value="ECO:0007669"/>
    <property type="project" value="UniProtKB-KW"/>
</dbReference>
<keyword evidence="5" id="KW-0143">Chaperone</keyword>
<dbReference type="InterPro" id="IPR018253">
    <property type="entry name" value="DnaJ_domain_CS"/>
</dbReference>
<reference evidence="10" key="1">
    <citation type="journal article" date="2018" name="Nat. Microbiol.">
        <title>Leveraging single-cell genomics to expand the fungal tree of life.</title>
        <authorList>
            <person name="Ahrendt S.R."/>
            <person name="Quandt C.A."/>
            <person name="Ciobanu D."/>
            <person name="Clum A."/>
            <person name="Salamov A."/>
            <person name="Andreopoulos B."/>
            <person name="Cheng J.F."/>
            <person name="Woyke T."/>
            <person name="Pelin A."/>
            <person name="Henrissat B."/>
            <person name="Reynolds N.K."/>
            <person name="Benny G.L."/>
            <person name="Smith M.E."/>
            <person name="James T.Y."/>
            <person name="Grigoriev I.V."/>
        </authorList>
    </citation>
    <scope>NUCLEOTIDE SEQUENCE [LARGE SCALE GENOMIC DNA]</scope>
    <source>
        <strain evidence="10">Baker2002</strain>
    </source>
</reference>
<evidence type="ECO:0000259" key="8">
    <source>
        <dbReference type="PROSITE" id="PS51188"/>
    </source>
</evidence>
<dbReference type="Proteomes" id="UP000268321">
    <property type="component" value="Unassembled WGS sequence"/>
</dbReference>
<dbReference type="Gene3D" id="1.10.287.110">
    <property type="entry name" value="DnaJ domain"/>
    <property type="match status" value="1"/>
</dbReference>
<evidence type="ECO:0000313" key="9">
    <source>
        <dbReference type="EMBL" id="RKP30986.1"/>
    </source>
</evidence>
<dbReference type="Pfam" id="PF00226">
    <property type="entry name" value="DnaJ"/>
    <property type="match status" value="1"/>
</dbReference>
<dbReference type="InterPro" id="IPR008971">
    <property type="entry name" value="HSP40/DnaJ_pept-bd"/>
</dbReference>
<accession>A0A4P9ZDG7</accession>
<dbReference type="PROSITE" id="PS51188">
    <property type="entry name" value="ZF_CR"/>
    <property type="match status" value="1"/>
</dbReference>
<dbReference type="CDD" id="cd06257">
    <property type="entry name" value="DnaJ"/>
    <property type="match status" value="1"/>
</dbReference>
<dbReference type="InterPro" id="IPR036869">
    <property type="entry name" value="J_dom_sf"/>
</dbReference>
<dbReference type="InterPro" id="IPR002939">
    <property type="entry name" value="DnaJ_C"/>
</dbReference>
<proteinExistence type="predicted"/>
<feature type="domain" description="CR-type" evidence="8">
    <location>
        <begin position="145"/>
        <end position="230"/>
    </location>
</feature>
<dbReference type="InterPro" id="IPR001305">
    <property type="entry name" value="HSP_DnaJ_Cys-rich_dom"/>
</dbReference>
<dbReference type="FunFam" id="2.10.230.10:FF:000001">
    <property type="entry name" value="DnaJ subfamily A member 2"/>
    <property type="match status" value="1"/>
</dbReference>
<keyword evidence="1 6" id="KW-0479">Metal-binding</keyword>
<gene>
    <name evidence="9" type="ORF">METBISCDRAFT_30492</name>
</gene>
<dbReference type="FunFam" id="2.60.260.20:FF:000003">
    <property type="entry name" value="DnaJ subfamily A member 2"/>
    <property type="match status" value="1"/>
</dbReference>
<evidence type="ECO:0000256" key="5">
    <source>
        <dbReference type="ARBA" id="ARBA00023186"/>
    </source>
</evidence>
<name>A0A4P9ZDG7_9ASCO</name>
<dbReference type="CDD" id="cd10719">
    <property type="entry name" value="DnaJ_zf"/>
    <property type="match status" value="1"/>
</dbReference>
<dbReference type="PRINTS" id="PR00625">
    <property type="entry name" value="JDOMAIN"/>
</dbReference>
<dbReference type="Pfam" id="PF01556">
    <property type="entry name" value="DnaJ_C"/>
    <property type="match status" value="1"/>
</dbReference>
<dbReference type="InterPro" id="IPR036410">
    <property type="entry name" value="HSP_DnaJ_Cys-rich_dom_sf"/>
</dbReference>
<evidence type="ECO:0000256" key="6">
    <source>
        <dbReference type="PROSITE-ProRule" id="PRU00546"/>
    </source>
</evidence>
<dbReference type="Gene3D" id="2.10.230.10">
    <property type="entry name" value="Heat shock protein DnaJ, cysteine-rich domain"/>
    <property type="match status" value="1"/>
</dbReference>
<feature type="domain" description="J" evidence="7">
    <location>
        <begin position="4"/>
        <end position="71"/>
    </location>
</feature>
<dbReference type="PANTHER" id="PTHR43888">
    <property type="entry name" value="DNAJ-LIKE-2, ISOFORM A-RELATED"/>
    <property type="match status" value="1"/>
</dbReference>
<dbReference type="AlphaFoldDB" id="A0A4P9ZDG7"/>
<dbReference type="InterPro" id="IPR044713">
    <property type="entry name" value="DNJA1/2-like"/>
</dbReference>
<dbReference type="EMBL" id="ML004448">
    <property type="protein sequence ID" value="RKP30986.1"/>
    <property type="molecule type" value="Genomic_DNA"/>
</dbReference>
<dbReference type="InterPro" id="IPR001623">
    <property type="entry name" value="DnaJ_domain"/>
</dbReference>
<dbReference type="SUPFAM" id="SSF46565">
    <property type="entry name" value="Chaperone J-domain"/>
    <property type="match status" value="1"/>
</dbReference>
<evidence type="ECO:0000256" key="1">
    <source>
        <dbReference type="ARBA" id="ARBA00022723"/>
    </source>
</evidence>
<dbReference type="SUPFAM" id="SSF57938">
    <property type="entry name" value="DnaJ/Hsp40 cysteine-rich domain"/>
    <property type="match status" value="1"/>
</dbReference>
<dbReference type="OrthoDB" id="550424at2759"/>
<dbReference type="CDD" id="cd10747">
    <property type="entry name" value="DnaJ_C"/>
    <property type="match status" value="1"/>
</dbReference>
<evidence type="ECO:0000313" key="10">
    <source>
        <dbReference type="Proteomes" id="UP000268321"/>
    </source>
</evidence>
<sequence>MSVDLYEILEVHLSATEGEIKKAYRRLALRYHPDKVDEREQEEAELKFKQISHAYEILSDEAKRQDYDLYGTTDGVPGPGAGTYSNNPFDHAYGPHDFCAEDFYKFFSNMNTDANGGDAHGTRARLHTDNACIDVDITLEELYVGKTYKVTSTRDIVCGACSGSGARKKASLRECTACLGKGYTAKIKRVGSGLASKLCVTCEACDGVGKVTRPKDRCKACSGTKVTEETKILEFEIPPGSKDGECFVLAGESDQYPGKQTGDVVLTIHSKEHGSFTRKGDDLYIKHTITLVEALSGFSKVVAMHLDKRAIHLTTVKGQVLRPGDFLRFACEGMPVKGASGSWLMPRKKKGDLYVAIDVEFPPDNWYLEKNDLVKLLNLLPTELADKQEAKRQHFPDEVLNGANIAYTADYTIIHKSSIPQCDDAAPQQEHALECSQL</sequence>
<dbReference type="SUPFAM" id="SSF49493">
    <property type="entry name" value="HSP40/DnaJ peptide-binding domain"/>
    <property type="match status" value="2"/>
</dbReference>
<organism evidence="9 10">
    <name type="scientific">Metschnikowia bicuspidata</name>
    <dbReference type="NCBI Taxonomy" id="27322"/>
    <lineage>
        <taxon>Eukaryota</taxon>
        <taxon>Fungi</taxon>
        <taxon>Dikarya</taxon>
        <taxon>Ascomycota</taxon>
        <taxon>Saccharomycotina</taxon>
        <taxon>Pichiomycetes</taxon>
        <taxon>Metschnikowiaceae</taxon>
        <taxon>Metschnikowia</taxon>
    </lineage>
</organism>
<evidence type="ECO:0000256" key="4">
    <source>
        <dbReference type="ARBA" id="ARBA00022833"/>
    </source>
</evidence>
<evidence type="ECO:0000256" key="3">
    <source>
        <dbReference type="ARBA" id="ARBA00022771"/>
    </source>
</evidence>
<feature type="zinc finger region" description="CR-type" evidence="6">
    <location>
        <begin position="145"/>
        <end position="230"/>
    </location>
</feature>
<keyword evidence="3 6" id="KW-0863">Zinc-finger</keyword>
<dbReference type="PROSITE" id="PS50076">
    <property type="entry name" value="DNAJ_2"/>
    <property type="match status" value="1"/>
</dbReference>
<dbReference type="Gene3D" id="2.60.260.20">
    <property type="entry name" value="Urease metallochaperone UreE, N-terminal domain"/>
    <property type="match status" value="2"/>
</dbReference>
<protein>
    <submittedName>
        <fullName evidence="9">DnaJ-domain-containing protein</fullName>
    </submittedName>
</protein>